<evidence type="ECO:0000256" key="1">
    <source>
        <dbReference type="SAM" id="SignalP"/>
    </source>
</evidence>
<feature type="domain" description="Lipocalin-like" evidence="2">
    <location>
        <begin position="170"/>
        <end position="284"/>
    </location>
</feature>
<keyword evidence="1" id="KW-0732">Signal</keyword>
<evidence type="ECO:0000313" key="4">
    <source>
        <dbReference type="Proteomes" id="UP001596020"/>
    </source>
</evidence>
<accession>A0ABV9K6A5</accession>
<comment type="caution">
    <text evidence="3">The sequence shown here is derived from an EMBL/GenBank/DDBJ whole genome shotgun (WGS) entry which is preliminary data.</text>
</comment>
<sequence>MKRIKCILMMAGLLLLTSITAFSQDIAKDIAGKYVGTLTLKGKLFEENGEKIPNQSIVIDRIDNTHVKLQIKDFAFRGAILGDIKLDNEEIKQEADKSIVFVNSKKQTVKLAEGKIEASAQITDETTKILGEDITLNVLVDFQGTAIEVSFDGRRKEEPPVENISKETEGEYTGSTTVAIGENDPYKEESKIIVKAVSANTIDITLPKFKIDAATVLDDIHLKELIITKSEDGTIKFAGNKAKELSLMGGAIKISAEIKEDVSQIKGSQAHIEIAFQDNEFKIKSAVFEGKKSESSGEEPNPQDQAGVYQVPNSDFETEWTDKNEPGNGWYSFPSAKGNMSKFGKSMVLANTIKAEGHNSKTSVVISSKKVFIANANGNLTTGCINMGAMTPTDPQNYNYTDREGTNKLLFRGRPDALRFYAKFKRGEAEKDQKKDYDGQLKAILHDNIDFKDPTQGKEKEEMDKHIMAQAVVAVTPCNEWTKFEQKLDYTTMDLATDSTYMLVNLTTNPTPGASQKDSLWFDDFEFIYNSELTEIDFGGLKLDVTPDKKEYEFKKPYDASKFECTTNAKAAKVTKSYDEKTAVLTILVEGNDIAVNPTNKHEYKVQFRKPIENIAKYQMANGGFEEEWYDDNEPGNGWYSFLSAGGQYANFGMLTLGNTIKTEGHDSKTAVLISSMDLGMGKANGNLTTGRVNMGSITPADPQNYNYTDRASENHLTFIGQPDSIVFYAKYSRGEKGEYFGRLKAILHGDCDYRDPADPATQAEQEAFKLAEATCKIEPSKNWVRYTQPFTYTDNKAGEKSYMLINATTNPEPGATQKDSLALDDVLFIYNSELKTFEYDDQKQQISATNPIEIRIEGHYDESKIGKIETNARAARFEKDYDDETKELSIYVYGNDFEVNESNMHTYVYKFVDITSNREVVSDDTPVDVYTLDGVLIKKNITRREAVKMLPQGVYIVGGEKFILK</sequence>
<feature type="domain" description="Lipocalin-like" evidence="2">
    <location>
        <begin position="30"/>
        <end position="153"/>
    </location>
</feature>
<feature type="chain" id="PRO_5046871269" evidence="1">
    <location>
        <begin position="24"/>
        <end position="966"/>
    </location>
</feature>
<dbReference type="InterPro" id="IPR024311">
    <property type="entry name" value="Lipocalin-like"/>
</dbReference>
<protein>
    <submittedName>
        <fullName evidence="3">Calycin-like domain-containing protein</fullName>
    </submittedName>
</protein>
<dbReference type="Proteomes" id="UP001596020">
    <property type="component" value="Unassembled WGS sequence"/>
</dbReference>
<dbReference type="Pfam" id="PF13944">
    <property type="entry name" value="Calycin_like"/>
    <property type="match status" value="2"/>
</dbReference>
<dbReference type="RefSeq" id="WP_380077633.1">
    <property type="nucleotide sequence ID" value="NZ_JBHSGO010000043.1"/>
</dbReference>
<proteinExistence type="predicted"/>
<evidence type="ECO:0000313" key="3">
    <source>
        <dbReference type="EMBL" id="MFC4665469.1"/>
    </source>
</evidence>
<gene>
    <name evidence="3" type="ORF">ACFO3G_02405</name>
</gene>
<evidence type="ECO:0000259" key="2">
    <source>
        <dbReference type="Pfam" id="PF13944"/>
    </source>
</evidence>
<reference evidence="4" key="1">
    <citation type="journal article" date="2019" name="Int. J. Syst. Evol. Microbiol.">
        <title>The Global Catalogue of Microorganisms (GCM) 10K type strain sequencing project: providing services to taxonomists for standard genome sequencing and annotation.</title>
        <authorList>
            <consortium name="The Broad Institute Genomics Platform"/>
            <consortium name="The Broad Institute Genome Sequencing Center for Infectious Disease"/>
            <person name="Wu L."/>
            <person name="Ma J."/>
        </authorList>
    </citation>
    <scope>NUCLEOTIDE SEQUENCE [LARGE SCALE GENOMIC DNA]</scope>
    <source>
        <strain evidence="4">CGMCC 4.7357</strain>
    </source>
</reference>
<organism evidence="3 4">
    <name type="scientific">Falsiporphyromonas endometrii</name>
    <dbReference type="NCBI Taxonomy" id="1387297"/>
    <lineage>
        <taxon>Bacteria</taxon>
        <taxon>Pseudomonadati</taxon>
        <taxon>Bacteroidota</taxon>
        <taxon>Bacteroidia</taxon>
        <taxon>Bacteroidales</taxon>
        <taxon>Porphyromonadaceae</taxon>
        <taxon>Falsiporphyromonas</taxon>
    </lineage>
</organism>
<keyword evidence="4" id="KW-1185">Reference proteome</keyword>
<dbReference type="Gene3D" id="2.40.128.350">
    <property type="match status" value="2"/>
</dbReference>
<dbReference type="InterPro" id="IPR038653">
    <property type="entry name" value="Put_CMD_sf"/>
</dbReference>
<name>A0ABV9K6A5_9PORP</name>
<dbReference type="EMBL" id="JBHSGO010000043">
    <property type="protein sequence ID" value="MFC4665469.1"/>
    <property type="molecule type" value="Genomic_DNA"/>
</dbReference>
<dbReference type="Gene3D" id="2.60.120.890">
    <property type="entry name" value="BT2081, beta-jelly-roll domain"/>
    <property type="match status" value="2"/>
</dbReference>
<feature type="signal peptide" evidence="1">
    <location>
        <begin position="1"/>
        <end position="23"/>
    </location>
</feature>